<feature type="compositionally biased region" description="Basic and acidic residues" evidence="1">
    <location>
        <begin position="649"/>
        <end position="659"/>
    </location>
</feature>
<sequence>MSGSLSFISANPAGDAFNRQAEAQDRQWARDEERRRAAEERSVDAAVRQGLSSVTAGRPAAVQPQPQQQPAPQPPAGPTPLVSPNDRQSFWNSVGRTEDPSGRAINAGGYTGRYQFGTAALTSAGMYQPAPGENVSKNEWRGSVVLPDGRRLTQQEFANDQGAQEIAKGGHEKNLDREIAARGLDRYVGTTVMGQPVTRQMLYSLMHFGGPQGAENYLKSGGIADPADANGTRMSQYYGRVMGNGGGSAPAGMPSLSPGTSARMPTSSVDYNPMLTSLARTPGGGRVALGVLDKIAAQDERNTTRGDRLDQRDTTTRQWDTNRRDRLDQRDITRKDQFQKLAMEAYGKGDMEVGDYYAGAGGIQIPPELRANAGQMKKLGEAATLSTRIYGTDKAGGARFIQGFLQTGDVGTAIESAGAPVVQGRRMQVQWVDNGDGRATGVMIDPTNPSAPAVPLLDANGQQVVRAPGVQGRRMQVQWVDNGDGRATGVMIDPTNPSAPAVPLLDANGQQVVRAPGVGQQGRTADRDLKFRYARQAGLSEQEAAAVAAGVVPSASSMVGAYSALQRSVGRDYSIDDKDKPARVQDGMEAIFGPGWQSRMQGRPSGGGGGIPAPTAAPTVAPPQAAPAPAMARPPSVPAGSQYSPSRRMWRDPTGRMYDETGTPQ</sequence>
<evidence type="ECO:0000313" key="2">
    <source>
        <dbReference type="EMBL" id="CAB4190036.1"/>
    </source>
</evidence>
<organism evidence="2">
    <name type="scientific">uncultured Caudovirales phage</name>
    <dbReference type="NCBI Taxonomy" id="2100421"/>
    <lineage>
        <taxon>Viruses</taxon>
        <taxon>Duplodnaviria</taxon>
        <taxon>Heunggongvirae</taxon>
        <taxon>Uroviricota</taxon>
        <taxon>Caudoviricetes</taxon>
        <taxon>Peduoviridae</taxon>
        <taxon>Maltschvirus</taxon>
        <taxon>Maltschvirus maltsch</taxon>
    </lineage>
</organism>
<feature type="region of interest" description="Disordered" evidence="1">
    <location>
        <begin position="594"/>
        <end position="665"/>
    </location>
</feature>
<protein>
    <submittedName>
        <fullName evidence="2">Uncharacterized protein</fullName>
    </submittedName>
</protein>
<proteinExistence type="predicted"/>
<feature type="compositionally biased region" description="Pro residues" evidence="1">
    <location>
        <begin position="67"/>
        <end position="78"/>
    </location>
</feature>
<feature type="compositionally biased region" description="Polar residues" evidence="1">
    <location>
        <begin position="85"/>
        <end position="95"/>
    </location>
</feature>
<evidence type="ECO:0000256" key="1">
    <source>
        <dbReference type="SAM" id="MobiDB-lite"/>
    </source>
</evidence>
<gene>
    <name evidence="2" type="ORF">UFOVP1200_31</name>
</gene>
<dbReference type="EMBL" id="LR797153">
    <property type="protein sequence ID" value="CAB4190036.1"/>
    <property type="molecule type" value="Genomic_DNA"/>
</dbReference>
<name>A0A6J5R5U0_9CAUD</name>
<feature type="compositionally biased region" description="Basic and acidic residues" evidence="1">
    <location>
        <begin position="22"/>
        <end position="43"/>
    </location>
</feature>
<reference evidence="2" key="1">
    <citation type="submission" date="2020-05" db="EMBL/GenBank/DDBJ databases">
        <authorList>
            <person name="Chiriac C."/>
            <person name="Salcher M."/>
            <person name="Ghai R."/>
            <person name="Kavagutti S V."/>
        </authorList>
    </citation>
    <scope>NUCLEOTIDE SEQUENCE</scope>
</reference>
<accession>A0A6J5R5U0</accession>
<feature type="region of interest" description="Disordered" evidence="1">
    <location>
        <begin position="1"/>
        <end position="108"/>
    </location>
</feature>